<evidence type="ECO:0000256" key="2">
    <source>
        <dbReference type="SAM" id="Phobius"/>
    </source>
</evidence>
<keyword evidence="4" id="KW-1185">Reference proteome</keyword>
<dbReference type="PANTHER" id="PTHR33740:SF3">
    <property type="entry name" value="GPI-ANCHORED ADHESIN-LIKE PROTEIN"/>
    <property type="match status" value="1"/>
</dbReference>
<feature type="transmembrane region" description="Helical" evidence="2">
    <location>
        <begin position="57"/>
        <end position="79"/>
    </location>
</feature>
<keyword evidence="2" id="KW-0812">Transmembrane</keyword>
<keyword evidence="1" id="KW-0175">Coiled coil</keyword>
<reference evidence="3 4" key="1">
    <citation type="submission" date="2020-08" db="EMBL/GenBank/DDBJ databases">
        <title>Plant Genome Project.</title>
        <authorList>
            <person name="Zhang R.-G."/>
        </authorList>
    </citation>
    <scope>NUCLEOTIDE SEQUENCE [LARGE SCALE GENOMIC DNA]</scope>
    <source>
        <tissue evidence="3">Rhizome</tissue>
    </source>
</reference>
<proteinExistence type="predicted"/>
<name>A0A8J5HPX7_ZINOF</name>
<dbReference type="PANTHER" id="PTHR33740">
    <property type="entry name" value="GPI-ANCHORED ADHESIN-LIKE PROTEIN"/>
    <property type="match status" value="1"/>
</dbReference>
<feature type="coiled-coil region" evidence="1">
    <location>
        <begin position="550"/>
        <end position="654"/>
    </location>
</feature>
<keyword evidence="2" id="KW-0472">Membrane</keyword>
<organism evidence="3 4">
    <name type="scientific">Zingiber officinale</name>
    <name type="common">Ginger</name>
    <name type="synonym">Amomum zingiber</name>
    <dbReference type="NCBI Taxonomy" id="94328"/>
    <lineage>
        <taxon>Eukaryota</taxon>
        <taxon>Viridiplantae</taxon>
        <taxon>Streptophyta</taxon>
        <taxon>Embryophyta</taxon>
        <taxon>Tracheophyta</taxon>
        <taxon>Spermatophyta</taxon>
        <taxon>Magnoliopsida</taxon>
        <taxon>Liliopsida</taxon>
        <taxon>Zingiberales</taxon>
        <taxon>Zingiberaceae</taxon>
        <taxon>Zingiber</taxon>
    </lineage>
</organism>
<gene>
    <name evidence="3" type="ORF">ZIOFF_014318</name>
</gene>
<accession>A0A8J5HPX7</accession>
<sequence>MATLVEVKKPDMRKSEGGGGAGWAWNVSDASLDAFAGWSDAGSGAEESKKKKGIRDVMGLTLVGSLFAAGVAFTTLVYINKNLSGTKNRVDPSKEFTTSYDTRTEGDQVSNDFDVILTEKDGMTSNFHEDNETGTSKDLPLKYVSGDISESSYDYVQKLESTLLENVRSVGGSLSLNDVEMVKDADQNNFLQSPITDCTNCPVVPDISEQVLLEKLVKSDLDIIEEQMLEYDSVSVSKGHNLGASGFSAAYSVPLSTYVCQKKQPNSECDNEIDRSSFIKPLLPEKSFSLSGIPAPLDPAVQQVLPGKVLVPAIIDQVQGQALAALQVLKIIEVDAQQGDICSRREYARWLVSASNVFARSAFSKVYPAMYIENVTELAFDDVTPEDPDFPSIQGLAEAGLISSKLSKQGSVNKCDDCNLFSPECPVSRQDLVSWKLALEKRQLLKVDKNKLYQSTGYIDIDKINPDAWPALLADFSAGEQGITALAFGYTRLFQPEKPVTKAQAAIAIATGDAAEVVGEELARIEAESLAEIAVNAHTDLVSQVEKDINASFEKELARERQKTKALEKLAEEARLELDRLRKQKEEEKYALQRSHAAVESEMEFIARLKHEVEEQLESLISKKLEMASERDRMNQLHKELESENQVIARLQYELEVERKALSMTRITDPMLTALPNCIEEEAKRAREHMRALEEARQRWERHGIKVIVDGDLQDDASIITTWLTAAEQPPVNEAIGRGENLRMKLKEMAAEMKLRSSLVIDKISQKILALISALKLQVAKASEQVIKIQNAGVSKAAVMMNDLKENASGINTVIGHRARRVVEDCKGSVGKITQKFKA</sequence>
<evidence type="ECO:0000313" key="3">
    <source>
        <dbReference type="EMBL" id="KAG6524409.1"/>
    </source>
</evidence>
<dbReference type="Proteomes" id="UP000734854">
    <property type="component" value="Unassembled WGS sequence"/>
</dbReference>
<dbReference type="EMBL" id="JACMSC010000004">
    <property type="protein sequence ID" value="KAG6524409.1"/>
    <property type="molecule type" value="Genomic_DNA"/>
</dbReference>
<comment type="caution">
    <text evidence="3">The sequence shown here is derived from an EMBL/GenBank/DDBJ whole genome shotgun (WGS) entry which is preliminary data.</text>
</comment>
<dbReference type="AlphaFoldDB" id="A0A8J5HPX7"/>
<evidence type="ECO:0000313" key="4">
    <source>
        <dbReference type="Proteomes" id="UP000734854"/>
    </source>
</evidence>
<keyword evidence="2" id="KW-1133">Transmembrane helix</keyword>
<evidence type="ECO:0000256" key="1">
    <source>
        <dbReference type="SAM" id="Coils"/>
    </source>
</evidence>
<protein>
    <submittedName>
        <fullName evidence="3">Uncharacterized protein</fullName>
    </submittedName>
</protein>